<dbReference type="Proteomes" id="UP000282297">
    <property type="component" value="Chromosome"/>
</dbReference>
<sequence length="672" mass="72439">MKKTLLSVGLLALAINAKAQFLSSVGDGAVMHIGKDALVYNGGGMKIVGSGLVQNHGNVMLVGSSTDKFSTVTTSNVDKAEGSTVVNFINKINETGAYASVNTPANPSVYTYGQLYISGLTQGNITGIVDQEYRNVKHGDYQQLGVPFFNKTFSTFSTELGKTFVNSRRTKNEMLVWNNPKAEFDNVDVNSKTTSDATRYYSFGSLNLDTSSKVYTIKGRPYAEENTPAVTLVNGGASANFGDGGNNLNSYGGRYNSYLQDAFSVGFGEQPFTGNYGKNLYQFSNPFLTNLDLRNIAFTEPASTGDDNNLSNIYGIRLDVSGVQYNPNAGGGSTSIKFVTFVGAGTPSTPVGDVDYLIVRPMGTFVIKMKDNTVPQTLNFTKLRRFGYIPRSGSTNYTVSAAKITDPGTAVMRTAASKKTTSGTANSVKQLGVIGLDASGNEIARTYYVVYPNAVDGHPNTATAQVQSTVSELVTFEEDPTAGGYDNNYLGYSLYINEANETSFQGKPIPLAIYNPNIKKLKFEIRENAELLESPTSVLSSGISFYYKIDNGELITVTQGKEVAVSVPAGGADASLYYGAPTEGTLSTGKVKIPSKTRVVFNPHIDNYLIKFDPVWKKANIVIYDMSGKIVKSYNNVNATSDFIIDLPKGNMMYIVTAVADTGEKMNSKIIR</sequence>
<proteinExistence type="predicted"/>
<feature type="chain" id="PRO_5018287010" evidence="2">
    <location>
        <begin position="20"/>
        <end position="672"/>
    </location>
</feature>
<gene>
    <name evidence="3" type="ORF">EIH08_10015</name>
</gene>
<dbReference type="NCBIfam" id="TIGR04183">
    <property type="entry name" value="Por_Secre_tail"/>
    <property type="match status" value="1"/>
</dbReference>
<evidence type="ECO:0000256" key="1">
    <source>
        <dbReference type="ARBA" id="ARBA00022729"/>
    </source>
</evidence>
<evidence type="ECO:0000313" key="4">
    <source>
        <dbReference type="Proteomes" id="UP000282297"/>
    </source>
</evidence>
<organism evidence="3 4">
    <name type="scientific">Chryseobacterium taklimakanense</name>
    <dbReference type="NCBI Taxonomy" id="536441"/>
    <lineage>
        <taxon>Bacteria</taxon>
        <taxon>Pseudomonadati</taxon>
        <taxon>Bacteroidota</taxon>
        <taxon>Flavobacteriia</taxon>
        <taxon>Flavobacteriales</taxon>
        <taxon>Weeksellaceae</taxon>
        <taxon>Chryseobacterium group</taxon>
        <taxon>Chryseobacterium</taxon>
    </lineage>
</organism>
<dbReference type="InterPro" id="IPR026444">
    <property type="entry name" value="Secre_tail"/>
</dbReference>
<protein>
    <submittedName>
        <fullName evidence="3">T9SS C-terminal target domain-containing protein</fullName>
    </submittedName>
</protein>
<accession>A0A3G8WXB4</accession>
<name>A0A3G8WXB4_9FLAO</name>
<evidence type="ECO:0000313" key="3">
    <source>
        <dbReference type="EMBL" id="AZI20981.1"/>
    </source>
</evidence>
<dbReference type="EMBL" id="CP034171">
    <property type="protein sequence ID" value="AZI20981.1"/>
    <property type="molecule type" value="Genomic_DNA"/>
</dbReference>
<dbReference type="RefSeq" id="WP_124785148.1">
    <property type="nucleotide sequence ID" value="NZ_CP034171.1"/>
</dbReference>
<dbReference type="AlphaFoldDB" id="A0A3G8WXB4"/>
<evidence type="ECO:0000256" key="2">
    <source>
        <dbReference type="SAM" id="SignalP"/>
    </source>
</evidence>
<feature type="signal peptide" evidence="2">
    <location>
        <begin position="1"/>
        <end position="19"/>
    </location>
</feature>
<keyword evidence="1 2" id="KW-0732">Signal</keyword>
<reference evidence="4" key="1">
    <citation type="submission" date="2018-11" db="EMBL/GenBank/DDBJ databases">
        <title>Proposal to divide the Flavobacteriaceae and reorganize its genera based on Amino Acid Identity values calculated from whole genome sequences.</title>
        <authorList>
            <person name="Nicholson A.C."/>
            <person name="Gulvik C.A."/>
            <person name="Whitney A.M."/>
            <person name="Humrighouse B.W."/>
            <person name="Bell M."/>
            <person name="Holmes B."/>
            <person name="Steigerwalt A.B."/>
            <person name="Villarma A."/>
            <person name="Sheth M."/>
            <person name="Batra D."/>
            <person name="Pryor J."/>
            <person name="Bernardet J.-F."/>
            <person name="Hugo C."/>
            <person name="Kampfer P."/>
            <person name="Newman J.D."/>
            <person name="McQuiston J.R."/>
        </authorList>
    </citation>
    <scope>NUCLEOTIDE SEQUENCE [LARGE SCALE GENOMIC DNA]</scope>
    <source>
        <strain evidence="4">H4753</strain>
    </source>
</reference>